<protein>
    <submittedName>
        <fullName evidence="1">Uncharacterized protein</fullName>
    </submittedName>
</protein>
<name>A0A0E9R881_ANGAN</name>
<sequence length="41" mass="4950">MNWCRKRNICTIAQGRQRFPFHVNFWGPNKDETRCRSPAQV</sequence>
<reference evidence="1" key="1">
    <citation type="submission" date="2014-11" db="EMBL/GenBank/DDBJ databases">
        <authorList>
            <person name="Amaro Gonzalez C."/>
        </authorList>
    </citation>
    <scope>NUCLEOTIDE SEQUENCE</scope>
</reference>
<organism evidence="1">
    <name type="scientific">Anguilla anguilla</name>
    <name type="common">European freshwater eel</name>
    <name type="synonym">Muraena anguilla</name>
    <dbReference type="NCBI Taxonomy" id="7936"/>
    <lineage>
        <taxon>Eukaryota</taxon>
        <taxon>Metazoa</taxon>
        <taxon>Chordata</taxon>
        <taxon>Craniata</taxon>
        <taxon>Vertebrata</taxon>
        <taxon>Euteleostomi</taxon>
        <taxon>Actinopterygii</taxon>
        <taxon>Neopterygii</taxon>
        <taxon>Teleostei</taxon>
        <taxon>Anguilliformes</taxon>
        <taxon>Anguillidae</taxon>
        <taxon>Anguilla</taxon>
    </lineage>
</organism>
<reference evidence="1" key="2">
    <citation type="journal article" date="2015" name="Fish Shellfish Immunol.">
        <title>Early steps in the European eel (Anguilla anguilla)-Vibrio vulnificus interaction in the gills: Role of the RtxA13 toxin.</title>
        <authorList>
            <person name="Callol A."/>
            <person name="Pajuelo D."/>
            <person name="Ebbesson L."/>
            <person name="Teles M."/>
            <person name="MacKenzie S."/>
            <person name="Amaro C."/>
        </authorList>
    </citation>
    <scope>NUCLEOTIDE SEQUENCE</scope>
</reference>
<evidence type="ECO:0000313" key="1">
    <source>
        <dbReference type="EMBL" id="JAH25294.1"/>
    </source>
</evidence>
<accession>A0A0E9R881</accession>
<dbReference type="EMBL" id="GBXM01083283">
    <property type="protein sequence ID" value="JAH25294.1"/>
    <property type="molecule type" value="Transcribed_RNA"/>
</dbReference>
<proteinExistence type="predicted"/>
<dbReference type="AlphaFoldDB" id="A0A0E9R881"/>